<reference evidence="2" key="1">
    <citation type="submission" date="2020-01" db="EMBL/GenBank/DDBJ databases">
        <title>Genome sequence of Kobresia littledalei, the first chromosome-level genome in the family Cyperaceae.</title>
        <authorList>
            <person name="Qu G."/>
        </authorList>
    </citation>
    <scope>NUCLEOTIDE SEQUENCE</scope>
    <source>
        <strain evidence="2">C.B.Clarke</strain>
        <tissue evidence="2">Leaf</tissue>
    </source>
</reference>
<protein>
    <submittedName>
        <fullName evidence="2">Uncharacterized protein</fullName>
    </submittedName>
</protein>
<proteinExistence type="predicted"/>
<feature type="compositionally biased region" description="Basic and acidic residues" evidence="1">
    <location>
        <begin position="24"/>
        <end position="65"/>
    </location>
</feature>
<name>A0A833VR02_9POAL</name>
<sequence>MGMVLKGDLVLADKLLTTGKLKKRDNGKIERRSAEMDGGKQNREKRDREGNRSCADGERRAKEGGGKFWKNQQPWKMAHLGTATEREEDSGFRV</sequence>
<comment type="caution">
    <text evidence="2">The sequence shown here is derived from an EMBL/GenBank/DDBJ whole genome shotgun (WGS) entry which is preliminary data.</text>
</comment>
<accession>A0A833VR02</accession>
<gene>
    <name evidence="2" type="ORF">FCM35_KLT02935</name>
</gene>
<evidence type="ECO:0000313" key="3">
    <source>
        <dbReference type="Proteomes" id="UP000623129"/>
    </source>
</evidence>
<evidence type="ECO:0000313" key="2">
    <source>
        <dbReference type="EMBL" id="KAF3331529.1"/>
    </source>
</evidence>
<feature type="region of interest" description="Disordered" evidence="1">
    <location>
        <begin position="20"/>
        <end position="68"/>
    </location>
</feature>
<organism evidence="2 3">
    <name type="scientific">Carex littledalei</name>
    <dbReference type="NCBI Taxonomy" id="544730"/>
    <lineage>
        <taxon>Eukaryota</taxon>
        <taxon>Viridiplantae</taxon>
        <taxon>Streptophyta</taxon>
        <taxon>Embryophyta</taxon>
        <taxon>Tracheophyta</taxon>
        <taxon>Spermatophyta</taxon>
        <taxon>Magnoliopsida</taxon>
        <taxon>Liliopsida</taxon>
        <taxon>Poales</taxon>
        <taxon>Cyperaceae</taxon>
        <taxon>Cyperoideae</taxon>
        <taxon>Cariceae</taxon>
        <taxon>Carex</taxon>
        <taxon>Carex subgen. Euthyceras</taxon>
    </lineage>
</organism>
<dbReference type="Proteomes" id="UP000623129">
    <property type="component" value="Unassembled WGS sequence"/>
</dbReference>
<evidence type="ECO:0000256" key="1">
    <source>
        <dbReference type="SAM" id="MobiDB-lite"/>
    </source>
</evidence>
<dbReference type="AlphaFoldDB" id="A0A833VR02"/>
<dbReference type="EMBL" id="SWLB01000012">
    <property type="protein sequence ID" value="KAF3331529.1"/>
    <property type="molecule type" value="Genomic_DNA"/>
</dbReference>
<keyword evidence="3" id="KW-1185">Reference proteome</keyword>